<dbReference type="RefSeq" id="WP_382371120.1">
    <property type="nucleotide sequence ID" value="NZ_JBHLWB010000008.1"/>
</dbReference>
<comment type="caution">
    <text evidence="2">The sequence shown here is derived from an EMBL/GenBank/DDBJ whole genome shotgun (WGS) entry which is preliminary data.</text>
</comment>
<name>A0ABV6H1R9_9PAST</name>
<evidence type="ECO:0000259" key="1">
    <source>
        <dbReference type="Pfam" id="PF08794"/>
    </source>
</evidence>
<dbReference type="SUPFAM" id="SSF56925">
    <property type="entry name" value="OMPA-like"/>
    <property type="match status" value="1"/>
</dbReference>
<protein>
    <submittedName>
        <fullName evidence="2">Factor H binding protein domain-containing protein</fullName>
    </submittedName>
</protein>
<dbReference type="InterPro" id="IPR014902">
    <property type="entry name" value="FHBP-like_C"/>
</dbReference>
<reference evidence="2 3" key="1">
    <citation type="submission" date="2024-09" db="EMBL/GenBank/DDBJ databases">
        <authorList>
            <person name="Sun Q."/>
            <person name="Mori K."/>
        </authorList>
    </citation>
    <scope>NUCLEOTIDE SEQUENCE [LARGE SCALE GENOMIC DNA]</scope>
    <source>
        <strain evidence="2 3">CCM 7539</strain>
    </source>
</reference>
<feature type="domain" description="Factor H binding protein-like C-terminal" evidence="1">
    <location>
        <begin position="104"/>
        <end position="203"/>
    </location>
</feature>
<dbReference type="Proteomes" id="UP001589767">
    <property type="component" value="Unassembled WGS sequence"/>
</dbReference>
<organism evidence="2 3">
    <name type="scientific">Gallibacterium trehalosifermentans</name>
    <dbReference type="NCBI Taxonomy" id="516935"/>
    <lineage>
        <taxon>Bacteria</taxon>
        <taxon>Pseudomonadati</taxon>
        <taxon>Pseudomonadota</taxon>
        <taxon>Gammaproteobacteria</taxon>
        <taxon>Pasteurellales</taxon>
        <taxon>Pasteurellaceae</taxon>
        <taxon>Gallibacterium</taxon>
    </lineage>
</organism>
<accession>A0ABV6H1R9</accession>
<keyword evidence="3" id="KW-1185">Reference proteome</keyword>
<dbReference type="Pfam" id="PF08794">
    <property type="entry name" value="FHBP_C"/>
    <property type="match status" value="1"/>
</dbReference>
<gene>
    <name evidence="2" type="ORF">ACFFHK_07570</name>
</gene>
<dbReference type="InterPro" id="IPR011250">
    <property type="entry name" value="OMP/PagP_B-barrel"/>
</dbReference>
<dbReference type="EMBL" id="JBHLWB010000008">
    <property type="protein sequence ID" value="MFC0309560.1"/>
    <property type="molecule type" value="Genomic_DNA"/>
</dbReference>
<sequence length="239" mass="26159">MATEGELKVSTSKQDNNHSIYITKNSDATLNEGFNKRPLILVRRATNPEDQTSDDGILAGDEYIYKQTYSTIYTRNYLAASTSDEKFTRGGSFRVNEIVGETTKQIPTEGNATYTGEAFNADNKGKFEYSINFTNRTGSGRIYQLANNLPDIQLNEGQITAGQLISRSSESIISSQASINNEVAGKYTVGLFGSNAENIAGEVYLDKELPHAVRTNGGTQHRYEGQVRGVVFAVAGTKQ</sequence>
<dbReference type="Gene3D" id="2.40.160.90">
    <property type="match status" value="1"/>
</dbReference>
<evidence type="ECO:0000313" key="3">
    <source>
        <dbReference type="Proteomes" id="UP001589767"/>
    </source>
</evidence>
<evidence type="ECO:0000313" key="2">
    <source>
        <dbReference type="EMBL" id="MFC0309560.1"/>
    </source>
</evidence>
<proteinExistence type="predicted"/>